<name>A0AAE0Z3T3_9GAST</name>
<gene>
    <name evidence="3" type="ORF">RRG08_006039</name>
    <name evidence="2" type="ORF">RRG08_024544</name>
</gene>
<sequence>GLLKNIDQTRSYGT</sequence>
<accession>A0AAE0Z3T3</accession>
<feature type="domain" description="Biopterin-dependent aromatic amino acid hydroxylase family profile" evidence="1">
    <location>
        <begin position="1"/>
        <end position="14"/>
    </location>
</feature>
<comment type="caution">
    <text evidence="3">The sequence shown here is derived from an EMBL/GenBank/DDBJ whole genome shotgun (WGS) entry which is preliminary data.</text>
</comment>
<reference evidence="3" key="1">
    <citation type="journal article" date="2023" name="G3 (Bethesda)">
        <title>A reference genome for the long-term kleptoplast-retaining sea slug Elysia crispata morphotype clarki.</title>
        <authorList>
            <person name="Eastman K.E."/>
            <person name="Pendleton A.L."/>
            <person name="Shaikh M.A."/>
            <person name="Suttiyut T."/>
            <person name="Ogas R."/>
            <person name="Tomko P."/>
            <person name="Gavelis G."/>
            <person name="Widhalm J.R."/>
            <person name="Wisecaver J.H."/>
        </authorList>
    </citation>
    <scope>NUCLEOTIDE SEQUENCE</scope>
    <source>
        <strain evidence="3">ECLA1</strain>
    </source>
</reference>
<organism evidence="3 4">
    <name type="scientific">Elysia crispata</name>
    <name type="common">lettuce slug</name>
    <dbReference type="NCBI Taxonomy" id="231223"/>
    <lineage>
        <taxon>Eukaryota</taxon>
        <taxon>Metazoa</taxon>
        <taxon>Spiralia</taxon>
        <taxon>Lophotrochozoa</taxon>
        <taxon>Mollusca</taxon>
        <taxon>Gastropoda</taxon>
        <taxon>Heterobranchia</taxon>
        <taxon>Euthyneura</taxon>
        <taxon>Panpulmonata</taxon>
        <taxon>Sacoglossa</taxon>
        <taxon>Placobranchoidea</taxon>
        <taxon>Plakobranchidae</taxon>
        <taxon>Elysia</taxon>
    </lineage>
</organism>
<dbReference type="PROSITE" id="PS51410">
    <property type="entry name" value="BH4_AAA_HYDROXYL_2"/>
    <property type="match status" value="1"/>
</dbReference>
<dbReference type="Proteomes" id="UP001283361">
    <property type="component" value="Unassembled WGS sequence"/>
</dbReference>
<feature type="non-terminal residue" evidence="3">
    <location>
        <position position="1"/>
    </location>
</feature>
<proteinExistence type="predicted"/>
<dbReference type="EMBL" id="JAWDGP010004846">
    <property type="protein sequence ID" value="KAK3761766.1"/>
    <property type="molecule type" value="Genomic_DNA"/>
</dbReference>
<dbReference type="GO" id="GO:0016714">
    <property type="term" value="F:oxidoreductase activity, acting on paired donors, with incorporation or reduction of molecular oxygen, reduced pteridine as one donor, and incorporation of one atom of oxygen"/>
    <property type="evidence" value="ECO:0007669"/>
    <property type="project" value="InterPro"/>
</dbReference>
<keyword evidence="4" id="KW-1185">Reference proteome</keyword>
<evidence type="ECO:0000313" key="3">
    <source>
        <dbReference type="EMBL" id="KAK3762294.1"/>
    </source>
</evidence>
<dbReference type="EMBL" id="JAWDGP010004725">
    <property type="protein sequence ID" value="KAK3762294.1"/>
    <property type="molecule type" value="Genomic_DNA"/>
</dbReference>
<evidence type="ECO:0000259" key="1">
    <source>
        <dbReference type="PROSITE" id="PS51410"/>
    </source>
</evidence>
<evidence type="ECO:0000313" key="4">
    <source>
        <dbReference type="Proteomes" id="UP001283361"/>
    </source>
</evidence>
<evidence type="ECO:0000313" key="2">
    <source>
        <dbReference type="EMBL" id="KAK3761766.1"/>
    </source>
</evidence>
<protein>
    <recommendedName>
        <fullName evidence="1">Biopterin-dependent aromatic amino acid hydroxylase family profile domain-containing protein</fullName>
    </recommendedName>
</protein>
<dbReference type="InterPro" id="IPR019774">
    <property type="entry name" value="Aromatic-AA_hydroxylase_C"/>
</dbReference>